<gene>
    <name evidence="5" type="ORF">GHT06_016370</name>
</gene>
<comment type="similarity">
    <text evidence="1">Belongs to the UDP-glycosyltransferase family.</text>
</comment>
<accession>A0AAD5L760</accession>
<feature type="transmembrane region" description="Helical" evidence="4">
    <location>
        <begin position="496"/>
        <end position="519"/>
    </location>
</feature>
<evidence type="ECO:0000256" key="4">
    <source>
        <dbReference type="SAM" id="Phobius"/>
    </source>
</evidence>
<dbReference type="SUPFAM" id="SSF53756">
    <property type="entry name" value="UDP-Glycosyltransferase/glycogen phosphorylase"/>
    <property type="match status" value="1"/>
</dbReference>
<dbReference type="InterPro" id="IPR002213">
    <property type="entry name" value="UDP_glucos_trans"/>
</dbReference>
<dbReference type="PANTHER" id="PTHR48043">
    <property type="entry name" value="EG:EG0003.4 PROTEIN-RELATED"/>
    <property type="match status" value="1"/>
</dbReference>
<keyword evidence="3" id="KW-0808">Transferase</keyword>
<evidence type="ECO:0000313" key="5">
    <source>
        <dbReference type="EMBL" id="KAI9556580.1"/>
    </source>
</evidence>
<evidence type="ECO:0000256" key="2">
    <source>
        <dbReference type="ARBA" id="ARBA00022676"/>
    </source>
</evidence>
<reference evidence="5 6" key="1">
    <citation type="submission" date="2022-05" db="EMBL/GenBank/DDBJ databases">
        <title>A multi-omics perspective on studying reproductive biology in Daphnia sinensis.</title>
        <authorList>
            <person name="Jia J."/>
        </authorList>
    </citation>
    <scope>NUCLEOTIDE SEQUENCE [LARGE SCALE GENOMIC DNA]</scope>
    <source>
        <strain evidence="5 6">WSL</strain>
    </source>
</reference>
<keyword evidence="4" id="KW-1133">Transmembrane helix</keyword>
<dbReference type="AlphaFoldDB" id="A0AAD5L760"/>
<keyword evidence="4" id="KW-0812">Transmembrane</keyword>
<keyword evidence="4" id="KW-0472">Membrane</keyword>
<dbReference type="PANTHER" id="PTHR48043:SF159">
    <property type="entry name" value="EG:EG0003.4 PROTEIN-RELATED"/>
    <property type="match status" value="1"/>
</dbReference>
<dbReference type="GO" id="GO:0008194">
    <property type="term" value="F:UDP-glycosyltransferase activity"/>
    <property type="evidence" value="ECO:0007669"/>
    <property type="project" value="InterPro"/>
</dbReference>
<name>A0AAD5L760_9CRUS</name>
<sequence>MPASRAYRSLRFVSEQLLIMHTTRVTGNVVFVLLITSLVEAYNILVLTPITSPSHTAVFKSLVTELVERGHFVTYWNGLQSDKLSTTDVNSTMNNPRLRLLTSPRLAQINSQHEIGYNDRDSPFRLLFRIPGTVSKYCKIVYEDPVFHQLMNSEEHYDLIIVDGFANDCTLYLAEVLDVPFIYLNCFPPSPWILYAIGSPLATEQFPNPSGIRDRMNFWQRAFNTVTSVFAVYFHRRVVLPLIEDVAIKTLGINNLTSIAEIENRYLSLLLINTHFSINYQLPTSPAVIEVGGMHLNRRHQRLSEDLLSFLDDSGDAGFIVVSFGSMLRGDDVPDHFCQIFLSTFARLSQRVIWKWEDKRKLEHQQQPIPSNVKTMPWLPQQELLAVYHSVPAIFLPISSDQPINAQKAEDDGYAIRINWDDLTEEDLYNAIQRILNISRYKEKVKEMSALMRDQVVNPMDQAIYWIEYVVRHQGAPHLRGASRDLLLPQRALVDVFLFLLVISLFMAYVTFRVCHFCIRTLFRKRVVTDVRKKVN</sequence>
<dbReference type="Proteomes" id="UP000820818">
    <property type="component" value="Linkage Group LG6"/>
</dbReference>
<keyword evidence="6" id="KW-1185">Reference proteome</keyword>
<comment type="caution">
    <text evidence="5">The sequence shown here is derived from an EMBL/GenBank/DDBJ whole genome shotgun (WGS) entry which is preliminary data.</text>
</comment>
<dbReference type="EMBL" id="WJBH02000006">
    <property type="protein sequence ID" value="KAI9556580.1"/>
    <property type="molecule type" value="Genomic_DNA"/>
</dbReference>
<dbReference type="Gene3D" id="3.40.50.2000">
    <property type="entry name" value="Glycogen Phosphorylase B"/>
    <property type="match status" value="2"/>
</dbReference>
<dbReference type="Pfam" id="PF00201">
    <property type="entry name" value="UDPGT"/>
    <property type="match status" value="2"/>
</dbReference>
<evidence type="ECO:0000256" key="3">
    <source>
        <dbReference type="ARBA" id="ARBA00022679"/>
    </source>
</evidence>
<keyword evidence="2" id="KW-0328">Glycosyltransferase</keyword>
<evidence type="ECO:0000256" key="1">
    <source>
        <dbReference type="ARBA" id="ARBA00009995"/>
    </source>
</evidence>
<dbReference type="InterPro" id="IPR050271">
    <property type="entry name" value="UDP-glycosyltransferase"/>
</dbReference>
<dbReference type="CDD" id="cd03784">
    <property type="entry name" value="GT1_Gtf-like"/>
    <property type="match status" value="1"/>
</dbReference>
<organism evidence="5 6">
    <name type="scientific">Daphnia sinensis</name>
    <dbReference type="NCBI Taxonomy" id="1820382"/>
    <lineage>
        <taxon>Eukaryota</taxon>
        <taxon>Metazoa</taxon>
        <taxon>Ecdysozoa</taxon>
        <taxon>Arthropoda</taxon>
        <taxon>Crustacea</taxon>
        <taxon>Branchiopoda</taxon>
        <taxon>Diplostraca</taxon>
        <taxon>Cladocera</taxon>
        <taxon>Anomopoda</taxon>
        <taxon>Daphniidae</taxon>
        <taxon>Daphnia</taxon>
        <taxon>Daphnia similis group</taxon>
    </lineage>
</organism>
<proteinExistence type="inferred from homology"/>
<protein>
    <submittedName>
        <fullName evidence="5">UDP-glycosyltransferase 208A1</fullName>
    </submittedName>
</protein>
<evidence type="ECO:0000313" key="6">
    <source>
        <dbReference type="Proteomes" id="UP000820818"/>
    </source>
</evidence>